<dbReference type="InterPro" id="IPR000515">
    <property type="entry name" value="MetI-like"/>
</dbReference>
<comment type="caution">
    <text evidence="9">The sequence shown here is derived from an EMBL/GenBank/DDBJ whole genome shotgun (WGS) entry which is preliminary data.</text>
</comment>
<dbReference type="PANTHER" id="PTHR30151">
    <property type="entry name" value="ALKANE SULFONATE ABC TRANSPORTER-RELATED, MEMBRANE SUBUNIT"/>
    <property type="match status" value="1"/>
</dbReference>
<feature type="transmembrane region" description="Helical" evidence="7">
    <location>
        <begin position="94"/>
        <end position="115"/>
    </location>
</feature>
<comment type="subcellular location">
    <subcellularLocation>
        <location evidence="1 7">Cell membrane</location>
        <topology evidence="1 7">Multi-pass membrane protein</topology>
    </subcellularLocation>
</comment>
<dbReference type="GO" id="GO:0005886">
    <property type="term" value="C:plasma membrane"/>
    <property type="evidence" value="ECO:0007669"/>
    <property type="project" value="UniProtKB-SubCell"/>
</dbReference>
<dbReference type="GO" id="GO:0055085">
    <property type="term" value="P:transmembrane transport"/>
    <property type="evidence" value="ECO:0007669"/>
    <property type="project" value="InterPro"/>
</dbReference>
<dbReference type="Gene3D" id="1.10.3720.10">
    <property type="entry name" value="MetI-like"/>
    <property type="match status" value="1"/>
</dbReference>
<evidence type="ECO:0000256" key="6">
    <source>
        <dbReference type="ARBA" id="ARBA00023136"/>
    </source>
</evidence>
<reference evidence="9 10" key="1">
    <citation type="submission" date="2018-10" db="EMBL/GenBank/DDBJ databases">
        <title>Brevibacterium genomes from Austrain hard cheese rinds.</title>
        <authorList>
            <person name="Anast J.M."/>
            <person name="Dzieciol M."/>
            <person name="Schultz D.L."/>
            <person name="Mann E."/>
            <person name="Wagner M."/>
            <person name="Schmitz-Esser S."/>
        </authorList>
    </citation>
    <scope>NUCLEOTIDE SEQUENCE [LARGE SCALE GENOMIC DNA]</scope>
    <source>
        <strain evidence="9 10">L261</strain>
    </source>
</reference>
<dbReference type="Proteomes" id="UP000297736">
    <property type="component" value="Unassembled WGS sequence"/>
</dbReference>
<evidence type="ECO:0000256" key="7">
    <source>
        <dbReference type="RuleBase" id="RU363032"/>
    </source>
</evidence>
<evidence type="ECO:0000256" key="1">
    <source>
        <dbReference type="ARBA" id="ARBA00004651"/>
    </source>
</evidence>
<feature type="domain" description="ABC transmembrane type-1" evidence="8">
    <location>
        <begin position="57"/>
        <end position="237"/>
    </location>
</feature>
<dbReference type="EMBL" id="RHFF01000001">
    <property type="protein sequence ID" value="TGD40481.1"/>
    <property type="molecule type" value="Genomic_DNA"/>
</dbReference>
<dbReference type="Pfam" id="PF00528">
    <property type="entry name" value="BPD_transp_1"/>
    <property type="match status" value="1"/>
</dbReference>
<keyword evidence="4 7" id="KW-0812">Transmembrane</keyword>
<keyword evidence="5 7" id="KW-1133">Transmembrane helix</keyword>
<proteinExistence type="inferred from homology"/>
<name>A0A4Z0KND1_BREAU</name>
<evidence type="ECO:0000313" key="10">
    <source>
        <dbReference type="Proteomes" id="UP000297736"/>
    </source>
</evidence>
<dbReference type="PROSITE" id="PS50928">
    <property type="entry name" value="ABC_TM1"/>
    <property type="match status" value="1"/>
</dbReference>
<organism evidence="9 10">
    <name type="scientific">Brevibacterium aurantiacum</name>
    <dbReference type="NCBI Taxonomy" id="273384"/>
    <lineage>
        <taxon>Bacteria</taxon>
        <taxon>Bacillati</taxon>
        <taxon>Actinomycetota</taxon>
        <taxon>Actinomycetes</taxon>
        <taxon>Micrococcales</taxon>
        <taxon>Brevibacteriaceae</taxon>
        <taxon>Brevibacterium</taxon>
    </lineage>
</organism>
<evidence type="ECO:0000256" key="4">
    <source>
        <dbReference type="ARBA" id="ARBA00022692"/>
    </source>
</evidence>
<gene>
    <name evidence="9" type="ORF">EB834_00075</name>
</gene>
<dbReference type="SUPFAM" id="SSF161098">
    <property type="entry name" value="MetI-like"/>
    <property type="match status" value="1"/>
</dbReference>
<sequence length="253" mass="26413">MTARVSRTWGAGCAIVLLLVCWQCTSEVFPDVLVPSPRQTFTALIELARTGELFTTAISTIVRAAAASVIAIVVGIGAGWAASSSSALSGVIAVIRGIGVGIPPVVVAVLAMLWWGADGRVAVAVAALVLFPVVASAAQSAFVHAPRELIDMGKAFNLPRFTVFRTITTRLVSAEIGAASRVVASSSLRVVLMTEVIAVGSGIGARIAYSRSLLLTDEVFAWAVFAVGFALAIDRLLVNRPARRAKTNIGRNE</sequence>
<dbReference type="AlphaFoldDB" id="A0A4Z0KND1"/>
<evidence type="ECO:0000259" key="8">
    <source>
        <dbReference type="PROSITE" id="PS50928"/>
    </source>
</evidence>
<feature type="transmembrane region" description="Helical" evidence="7">
    <location>
        <begin position="61"/>
        <end position="82"/>
    </location>
</feature>
<evidence type="ECO:0000256" key="3">
    <source>
        <dbReference type="ARBA" id="ARBA00022475"/>
    </source>
</evidence>
<keyword evidence="6 7" id="KW-0472">Membrane</keyword>
<feature type="transmembrane region" description="Helical" evidence="7">
    <location>
        <begin position="121"/>
        <end position="143"/>
    </location>
</feature>
<protein>
    <submittedName>
        <fullName evidence="9">ABC transporter permease subunit</fullName>
    </submittedName>
</protein>
<evidence type="ECO:0000256" key="5">
    <source>
        <dbReference type="ARBA" id="ARBA00022989"/>
    </source>
</evidence>
<keyword evidence="3" id="KW-1003">Cell membrane</keyword>
<feature type="transmembrane region" description="Helical" evidence="7">
    <location>
        <begin position="220"/>
        <end position="238"/>
    </location>
</feature>
<evidence type="ECO:0000313" key="9">
    <source>
        <dbReference type="EMBL" id="TGD40481.1"/>
    </source>
</evidence>
<accession>A0A4Z0KND1</accession>
<dbReference type="PANTHER" id="PTHR30151:SF0">
    <property type="entry name" value="ABC TRANSPORTER PERMEASE PROTEIN MJ0413-RELATED"/>
    <property type="match status" value="1"/>
</dbReference>
<keyword evidence="2 7" id="KW-0813">Transport</keyword>
<evidence type="ECO:0000256" key="2">
    <source>
        <dbReference type="ARBA" id="ARBA00022448"/>
    </source>
</evidence>
<dbReference type="InterPro" id="IPR035906">
    <property type="entry name" value="MetI-like_sf"/>
</dbReference>
<comment type="similarity">
    <text evidence="7">Belongs to the binding-protein-dependent transport system permease family.</text>
</comment>